<keyword evidence="2" id="KW-0238">DNA-binding</keyword>
<protein>
    <submittedName>
        <fullName evidence="6">TetR family transcriptional regulator</fullName>
    </submittedName>
</protein>
<dbReference type="Pfam" id="PF16859">
    <property type="entry name" value="TetR_C_11"/>
    <property type="match status" value="1"/>
</dbReference>
<evidence type="ECO:0000256" key="3">
    <source>
        <dbReference type="ARBA" id="ARBA00023163"/>
    </source>
</evidence>
<dbReference type="RefSeq" id="WP_170201356.1">
    <property type="nucleotide sequence ID" value="NZ_RJKE01000001.1"/>
</dbReference>
<accession>A0A3N1CTR0</accession>
<dbReference type="PANTHER" id="PTHR30055">
    <property type="entry name" value="HTH-TYPE TRANSCRIPTIONAL REGULATOR RUTR"/>
    <property type="match status" value="1"/>
</dbReference>
<dbReference type="InterPro" id="IPR011075">
    <property type="entry name" value="TetR_C"/>
</dbReference>
<dbReference type="InterPro" id="IPR009057">
    <property type="entry name" value="Homeodomain-like_sf"/>
</dbReference>
<dbReference type="InterPro" id="IPR050109">
    <property type="entry name" value="HTH-type_TetR-like_transc_reg"/>
</dbReference>
<evidence type="ECO:0000256" key="2">
    <source>
        <dbReference type="ARBA" id="ARBA00023125"/>
    </source>
</evidence>
<evidence type="ECO:0000313" key="7">
    <source>
        <dbReference type="Proteomes" id="UP000272400"/>
    </source>
</evidence>
<dbReference type="Gene3D" id="1.10.357.10">
    <property type="entry name" value="Tetracycline Repressor, domain 2"/>
    <property type="match status" value="1"/>
</dbReference>
<organism evidence="6 7">
    <name type="scientific">Actinocorallia herbida</name>
    <dbReference type="NCBI Taxonomy" id="58109"/>
    <lineage>
        <taxon>Bacteria</taxon>
        <taxon>Bacillati</taxon>
        <taxon>Actinomycetota</taxon>
        <taxon>Actinomycetes</taxon>
        <taxon>Streptosporangiales</taxon>
        <taxon>Thermomonosporaceae</taxon>
        <taxon>Actinocorallia</taxon>
    </lineage>
</organism>
<evidence type="ECO:0000259" key="4">
    <source>
        <dbReference type="Pfam" id="PF00440"/>
    </source>
</evidence>
<dbReference type="EMBL" id="RJKE01000001">
    <property type="protein sequence ID" value="ROO84697.1"/>
    <property type="molecule type" value="Genomic_DNA"/>
</dbReference>
<name>A0A3N1CTR0_9ACTN</name>
<dbReference type="Proteomes" id="UP000272400">
    <property type="component" value="Unassembled WGS sequence"/>
</dbReference>
<dbReference type="Gene3D" id="1.10.10.60">
    <property type="entry name" value="Homeodomain-like"/>
    <property type="match status" value="1"/>
</dbReference>
<dbReference type="InterPro" id="IPR001647">
    <property type="entry name" value="HTH_TetR"/>
</dbReference>
<dbReference type="PANTHER" id="PTHR30055:SF149">
    <property type="entry name" value="TETR-FAMILY TRANSCRIPTIONAL REGULATOR"/>
    <property type="match status" value="1"/>
</dbReference>
<proteinExistence type="predicted"/>
<dbReference type="AlphaFoldDB" id="A0A3N1CTR0"/>
<feature type="domain" description="Tetracyclin repressor-like C-terminal" evidence="5">
    <location>
        <begin position="74"/>
        <end position="180"/>
    </location>
</feature>
<feature type="domain" description="HTH tetR-type" evidence="4">
    <location>
        <begin position="26"/>
        <end position="60"/>
    </location>
</feature>
<dbReference type="GO" id="GO:0003700">
    <property type="term" value="F:DNA-binding transcription factor activity"/>
    <property type="evidence" value="ECO:0007669"/>
    <property type="project" value="TreeGrafter"/>
</dbReference>
<comment type="caution">
    <text evidence="6">The sequence shown here is derived from an EMBL/GenBank/DDBJ whole genome shotgun (WGS) entry which is preliminary data.</text>
</comment>
<gene>
    <name evidence="6" type="ORF">EDD29_2224</name>
</gene>
<evidence type="ECO:0000256" key="1">
    <source>
        <dbReference type="ARBA" id="ARBA00023015"/>
    </source>
</evidence>
<evidence type="ECO:0000313" key="6">
    <source>
        <dbReference type="EMBL" id="ROO84697.1"/>
    </source>
</evidence>
<sequence>MKTRKSRVGPSREGEVFELVLDRLRAVGYELLSVGDIAAAARMSKATIYRQWGGKPELVVRALRWRGCLCAEDIDTGALPGDLKRYVALLAERRDPELNRAMAQAVHRDPALLEAVRTELLGPGALVTDRLLARAVARGEVAADCKALPYVRSALLGAFMGQGLLGQPLDGDFVDGYVDHLIAPALGL</sequence>
<dbReference type="InterPro" id="IPR036271">
    <property type="entry name" value="Tet_transcr_reg_TetR-rel_C_sf"/>
</dbReference>
<dbReference type="SUPFAM" id="SSF48498">
    <property type="entry name" value="Tetracyclin repressor-like, C-terminal domain"/>
    <property type="match status" value="1"/>
</dbReference>
<dbReference type="Pfam" id="PF00440">
    <property type="entry name" value="TetR_N"/>
    <property type="match status" value="1"/>
</dbReference>
<evidence type="ECO:0000259" key="5">
    <source>
        <dbReference type="Pfam" id="PF16859"/>
    </source>
</evidence>
<dbReference type="GO" id="GO:0000976">
    <property type="term" value="F:transcription cis-regulatory region binding"/>
    <property type="evidence" value="ECO:0007669"/>
    <property type="project" value="TreeGrafter"/>
</dbReference>
<reference evidence="6 7" key="1">
    <citation type="submission" date="2018-11" db="EMBL/GenBank/DDBJ databases">
        <title>Sequencing the genomes of 1000 actinobacteria strains.</title>
        <authorList>
            <person name="Klenk H.-P."/>
        </authorList>
    </citation>
    <scope>NUCLEOTIDE SEQUENCE [LARGE SCALE GENOMIC DNA]</scope>
    <source>
        <strain evidence="6 7">DSM 44254</strain>
    </source>
</reference>
<keyword evidence="1" id="KW-0805">Transcription regulation</keyword>
<keyword evidence="7" id="KW-1185">Reference proteome</keyword>
<keyword evidence="3" id="KW-0804">Transcription</keyword>
<dbReference type="SUPFAM" id="SSF46689">
    <property type="entry name" value="Homeodomain-like"/>
    <property type="match status" value="1"/>
</dbReference>